<evidence type="ECO:0000256" key="3">
    <source>
        <dbReference type="SAM" id="SignalP"/>
    </source>
</evidence>
<feature type="signal peptide" evidence="3">
    <location>
        <begin position="1"/>
        <end position="31"/>
    </location>
</feature>
<dbReference type="EMBL" id="QYBC01000007">
    <property type="protein sequence ID" value="RYB05264.1"/>
    <property type="molecule type" value="Genomic_DNA"/>
</dbReference>
<dbReference type="OrthoDB" id="7281312at2"/>
<dbReference type="RefSeq" id="WP_129219013.1">
    <property type="nucleotide sequence ID" value="NZ_QYBC01000007.1"/>
</dbReference>
<dbReference type="AlphaFoldDB" id="A0A4Q2RF08"/>
<feature type="transmembrane region" description="Helical" evidence="2">
    <location>
        <begin position="137"/>
        <end position="154"/>
    </location>
</feature>
<keyword evidence="2" id="KW-0472">Membrane</keyword>
<evidence type="ECO:0008006" key="6">
    <source>
        <dbReference type="Google" id="ProtNLM"/>
    </source>
</evidence>
<proteinExistence type="predicted"/>
<protein>
    <recommendedName>
        <fullName evidence="6">DUF2938 family protein</fullName>
    </recommendedName>
</protein>
<keyword evidence="5" id="KW-1185">Reference proteome</keyword>
<comment type="caution">
    <text evidence="4">The sequence shown here is derived from an EMBL/GenBank/DDBJ whole genome shotgun (WGS) entry which is preliminary data.</text>
</comment>
<keyword evidence="2" id="KW-1133">Transmembrane helix</keyword>
<dbReference type="Proteomes" id="UP000289411">
    <property type="component" value="Unassembled WGS sequence"/>
</dbReference>
<sequence>MRPARPPSLAAATLATGSVASLATFVGLAMAAEAEDLAPLRPINATSHWLNGDFAGLHSGADRRRTGVGIATNHAACLFWALPFMAWQRRRPAATPAALMRDALVMSAVAAAVDYGATPKRFTPGWELVLSKGGMVGAYAALAVGLAAGASLAARKGRRGGAGPRHVRTAPAPALPPRHAR</sequence>
<keyword evidence="3" id="KW-0732">Signal</keyword>
<accession>A0A4Q2RF08</accession>
<evidence type="ECO:0000313" key="5">
    <source>
        <dbReference type="Proteomes" id="UP000289411"/>
    </source>
</evidence>
<evidence type="ECO:0000256" key="1">
    <source>
        <dbReference type="SAM" id="MobiDB-lite"/>
    </source>
</evidence>
<gene>
    <name evidence="4" type="ORF">D3272_09935</name>
</gene>
<feature type="region of interest" description="Disordered" evidence="1">
    <location>
        <begin position="157"/>
        <end position="181"/>
    </location>
</feature>
<reference evidence="4 5" key="1">
    <citation type="submission" date="2018-09" db="EMBL/GenBank/DDBJ databases">
        <authorList>
            <person name="Grouzdev D.S."/>
            <person name="Krutkina M.S."/>
        </authorList>
    </citation>
    <scope>NUCLEOTIDE SEQUENCE [LARGE SCALE GENOMIC DNA]</scope>
    <source>
        <strain evidence="4 5">RmlP001</strain>
    </source>
</reference>
<feature type="chain" id="PRO_5020764730" description="DUF2938 family protein" evidence="3">
    <location>
        <begin position="32"/>
        <end position="181"/>
    </location>
</feature>
<name>A0A4Q2RF08_9HYPH</name>
<evidence type="ECO:0000313" key="4">
    <source>
        <dbReference type="EMBL" id="RYB05264.1"/>
    </source>
</evidence>
<keyword evidence="2" id="KW-0812">Transmembrane</keyword>
<organism evidence="4 5">
    <name type="scientific">Lichenibacterium ramalinae</name>
    <dbReference type="NCBI Taxonomy" id="2316527"/>
    <lineage>
        <taxon>Bacteria</taxon>
        <taxon>Pseudomonadati</taxon>
        <taxon>Pseudomonadota</taxon>
        <taxon>Alphaproteobacteria</taxon>
        <taxon>Hyphomicrobiales</taxon>
        <taxon>Lichenihabitantaceae</taxon>
        <taxon>Lichenibacterium</taxon>
    </lineage>
</organism>
<reference evidence="4 5" key="2">
    <citation type="submission" date="2019-02" db="EMBL/GenBank/DDBJ databases">
        <title>'Lichenibacterium ramalinii' gen. nov. sp. nov., 'Lichenibacterium minor' gen. nov. sp. nov.</title>
        <authorList>
            <person name="Pankratov T."/>
        </authorList>
    </citation>
    <scope>NUCLEOTIDE SEQUENCE [LARGE SCALE GENOMIC DNA]</scope>
    <source>
        <strain evidence="4 5">RmlP001</strain>
    </source>
</reference>
<evidence type="ECO:0000256" key="2">
    <source>
        <dbReference type="SAM" id="Phobius"/>
    </source>
</evidence>